<dbReference type="FunFam" id="3.30.160.60:FF:000744">
    <property type="entry name" value="zinc finger E-box-binding homeobox 1"/>
    <property type="match status" value="1"/>
</dbReference>
<feature type="domain" description="C2H2-type" evidence="9">
    <location>
        <begin position="508"/>
        <end position="535"/>
    </location>
</feature>
<dbReference type="EMBL" id="CM015725">
    <property type="protein sequence ID" value="KAF3698639.1"/>
    <property type="molecule type" value="Genomic_DNA"/>
</dbReference>
<dbReference type="AlphaFoldDB" id="A0A6G1Q8A1"/>
<comment type="subcellular location">
    <subcellularLocation>
        <location evidence="1">Nucleus</location>
    </subcellularLocation>
</comment>
<feature type="region of interest" description="Disordered" evidence="8">
    <location>
        <begin position="68"/>
        <end position="87"/>
    </location>
</feature>
<evidence type="ECO:0000256" key="7">
    <source>
        <dbReference type="PROSITE-ProRule" id="PRU00042"/>
    </source>
</evidence>
<dbReference type="FunFam" id="3.30.160.60:FF:000557">
    <property type="entry name" value="zinc finger and SCAN domain-containing protein 29"/>
    <property type="match status" value="1"/>
</dbReference>
<evidence type="ECO:0000313" key="11">
    <source>
        <dbReference type="Proteomes" id="UP000503349"/>
    </source>
</evidence>
<dbReference type="FunFam" id="3.30.160.60:FF:000446">
    <property type="entry name" value="Zinc finger protein"/>
    <property type="match status" value="1"/>
</dbReference>
<keyword evidence="3" id="KW-0677">Repeat</keyword>
<keyword evidence="4 7" id="KW-0863">Zinc-finger</keyword>
<feature type="region of interest" description="Disordered" evidence="8">
    <location>
        <begin position="115"/>
        <end position="134"/>
    </location>
</feature>
<evidence type="ECO:0000256" key="8">
    <source>
        <dbReference type="SAM" id="MobiDB-lite"/>
    </source>
</evidence>
<feature type="region of interest" description="Disordered" evidence="8">
    <location>
        <begin position="367"/>
        <end position="387"/>
    </location>
</feature>
<dbReference type="PROSITE" id="PS50157">
    <property type="entry name" value="ZINC_FINGER_C2H2_2"/>
    <property type="match status" value="4"/>
</dbReference>
<evidence type="ECO:0000256" key="3">
    <source>
        <dbReference type="ARBA" id="ARBA00022737"/>
    </source>
</evidence>
<dbReference type="PROSITE" id="PS00028">
    <property type="entry name" value="ZINC_FINGER_C2H2_1"/>
    <property type="match status" value="4"/>
</dbReference>
<dbReference type="GO" id="GO:0005634">
    <property type="term" value="C:nucleus"/>
    <property type="evidence" value="ECO:0007669"/>
    <property type="project" value="UniProtKB-SubCell"/>
</dbReference>
<evidence type="ECO:0000256" key="5">
    <source>
        <dbReference type="ARBA" id="ARBA00022833"/>
    </source>
</evidence>
<feature type="domain" description="C2H2-type" evidence="9">
    <location>
        <begin position="223"/>
        <end position="250"/>
    </location>
</feature>
<dbReference type="Pfam" id="PF00096">
    <property type="entry name" value="zf-C2H2"/>
    <property type="match status" value="4"/>
</dbReference>
<organism evidence="10 11">
    <name type="scientific">Channa argus</name>
    <name type="common">Northern snakehead</name>
    <name type="synonym">Ophicephalus argus</name>
    <dbReference type="NCBI Taxonomy" id="215402"/>
    <lineage>
        <taxon>Eukaryota</taxon>
        <taxon>Metazoa</taxon>
        <taxon>Chordata</taxon>
        <taxon>Craniata</taxon>
        <taxon>Vertebrata</taxon>
        <taxon>Euteleostomi</taxon>
        <taxon>Actinopterygii</taxon>
        <taxon>Neopterygii</taxon>
        <taxon>Teleostei</taxon>
        <taxon>Neoteleostei</taxon>
        <taxon>Acanthomorphata</taxon>
        <taxon>Anabantaria</taxon>
        <taxon>Anabantiformes</taxon>
        <taxon>Channoidei</taxon>
        <taxon>Channidae</taxon>
        <taxon>Channa</taxon>
    </lineage>
</organism>
<dbReference type="FunFam" id="3.30.160.60:FF:001498">
    <property type="entry name" value="Zinc finger protein 404"/>
    <property type="match status" value="1"/>
</dbReference>
<dbReference type="InterPro" id="IPR013087">
    <property type="entry name" value="Znf_C2H2_type"/>
</dbReference>
<proteinExistence type="predicted"/>
<keyword evidence="6" id="KW-0539">Nucleus</keyword>
<dbReference type="InterPro" id="IPR036236">
    <property type="entry name" value="Znf_C2H2_sf"/>
</dbReference>
<feature type="compositionally biased region" description="Polar residues" evidence="8">
    <location>
        <begin position="373"/>
        <end position="384"/>
    </location>
</feature>
<reference evidence="11" key="2">
    <citation type="submission" date="2019-02" db="EMBL/GenBank/DDBJ databases">
        <title>Opniocepnalus argus Var Kimnra genome.</title>
        <authorList>
            <person name="Zhou C."/>
            <person name="Xiao S."/>
        </authorList>
    </citation>
    <scope>NUCLEOTIDE SEQUENCE [LARGE SCALE GENOMIC DNA]</scope>
</reference>
<evidence type="ECO:0000256" key="1">
    <source>
        <dbReference type="ARBA" id="ARBA00004123"/>
    </source>
</evidence>
<evidence type="ECO:0000313" key="10">
    <source>
        <dbReference type="EMBL" id="KAF3698639.1"/>
    </source>
</evidence>
<accession>A0A6G1Q8A1</accession>
<keyword evidence="11" id="KW-1185">Reference proteome</keyword>
<sequence length="764" mass="83868">MLSSAALRAQVASIFGALCKAAVAEIAKVVEDGMVVLRLEMCQRESEIQKLKSNIEVLHAELRATRETAKLRPDEQSSQGGGADEKPLLENICADNKEHSSLSAPGVQVKCEPVEEGAEDARGHPDQLGEDLGPYQGNSAQWRTSTRIEAEHQNSGYLHLGQNSFPCLPESSLDTGLGVARSGSGGSQQSPLSHGLLGYGQYRSLYSTARRRTMKRLMFKKGYICPYCGKCFERAGHLERHKRIHTGEKPYRCEICGRRFNQKCSLKEHMKIHRRCIQPRLVEVQAGEQQQILGMNPGAETQRSEEESHLKTENCVPEDRDIALTSVKVKSEPAEENITLPLFPGGKEQTREGVETLSENFAAYETDGHQRTSRLQGRNSTEGSSAECLSRSAHTRMTSFPWEAQIIQEPVEAPCSTFSFPGKPNGEITNGMIFQTPYGPSDKLLISSASGLDGTGETSPNPYRQSTSRDFQIIKPKKCFLCSYCGKVFERSGHLERHLRIHTGEKPYGCHICGRCFNQKSSLKGHMKTHRNGETTDMLDAHHLMFTVPDGQLLGNLSEPETGLTAFRDHLPGSLYSGEPTLTAKVGNFQTLSQAATDGVSPDGSQLWTSETDKSSVAAEQSICVLLHDVKYLSPAAGAVGEQQGYASPSNNLLFVDDKDKEDVVHSDQYSVIPRNSDVTAASELQHQHVAQELAVIYSPASDRTQDGGVFELHMIGSGSHEDVCDGDTAKQSSFICSSCGQSFDSFTLFQRHQCKTIAETTFS</sequence>
<feature type="domain" description="C2H2-type" evidence="9">
    <location>
        <begin position="251"/>
        <end position="273"/>
    </location>
</feature>
<dbReference type="SMART" id="SM00355">
    <property type="entry name" value="ZnF_C2H2"/>
    <property type="match status" value="5"/>
</dbReference>
<keyword evidence="5" id="KW-0862">Zinc</keyword>
<dbReference type="Gene3D" id="3.30.160.60">
    <property type="entry name" value="Classic Zinc Finger"/>
    <property type="match status" value="4"/>
</dbReference>
<protein>
    <submittedName>
        <fullName evidence="10">Zinc finger protein 585B zinc finger protein 41-like protein</fullName>
    </submittedName>
</protein>
<dbReference type="SUPFAM" id="SSF57667">
    <property type="entry name" value="beta-beta-alpha zinc fingers"/>
    <property type="match status" value="2"/>
</dbReference>
<dbReference type="PANTHER" id="PTHR24409">
    <property type="entry name" value="ZINC FINGER PROTEIN 142"/>
    <property type="match status" value="1"/>
</dbReference>
<evidence type="ECO:0000259" key="9">
    <source>
        <dbReference type="PROSITE" id="PS50157"/>
    </source>
</evidence>
<dbReference type="GO" id="GO:0000981">
    <property type="term" value="F:DNA-binding transcription factor activity, RNA polymerase II-specific"/>
    <property type="evidence" value="ECO:0007669"/>
    <property type="project" value="TreeGrafter"/>
</dbReference>
<gene>
    <name evidence="10" type="ORF">EXN66_Car014326</name>
</gene>
<keyword evidence="2" id="KW-0479">Metal-binding</keyword>
<dbReference type="PANTHER" id="PTHR24409:SF295">
    <property type="entry name" value="AZ2-RELATED"/>
    <property type="match status" value="1"/>
</dbReference>
<dbReference type="GO" id="GO:0000977">
    <property type="term" value="F:RNA polymerase II transcription regulatory region sequence-specific DNA binding"/>
    <property type="evidence" value="ECO:0007669"/>
    <property type="project" value="TreeGrafter"/>
</dbReference>
<feature type="domain" description="C2H2-type" evidence="9">
    <location>
        <begin position="480"/>
        <end position="507"/>
    </location>
</feature>
<dbReference type="Proteomes" id="UP000503349">
    <property type="component" value="Chromosome 14"/>
</dbReference>
<evidence type="ECO:0000256" key="6">
    <source>
        <dbReference type="ARBA" id="ARBA00023242"/>
    </source>
</evidence>
<evidence type="ECO:0000256" key="4">
    <source>
        <dbReference type="ARBA" id="ARBA00022771"/>
    </source>
</evidence>
<dbReference type="GO" id="GO:0008270">
    <property type="term" value="F:zinc ion binding"/>
    <property type="evidence" value="ECO:0007669"/>
    <property type="project" value="UniProtKB-KW"/>
</dbReference>
<evidence type="ECO:0000256" key="2">
    <source>
        <dbReference type="ARBA" id="ARBA00022723"/>
    </source>
</evidence>
<reference evidence="10 11" key="1">
    <citation type="submission" date="2019-02" db="EMBL/GenBank/DDBJ databases">
        <title>Opniocepnalus argus genome.</title>
        <authorList>
            <person name="Zhou C."/>
            <person name="Xiao S."/>
        </authorList>
    </citation>
    <scope>NUCLEOTIDE SEQUENCE [LARGE SCALE GENOMIC DNA]</scope>
    <source>
        <strain evidence="10">OARG1902GOOAL</strain>
        <tissue evidence="10">Muscle</tissue>
    </source>
</reference>
<name>A0A6G1Q8A1_CHAAH</name>